<evidence type="ECO:0000313" key="3">
    <source>
        <dbReference type="EMBL" id="KEQ95174.1"/>
    </source>
</evidence>
<organism evidence="3 4">
    <name type="scientific">Aureobasidium subglaciale (strain EXF-2481)</name>
    <name type="common">Aureobasidium pullulans var. subglaciale</name>
    <dbReference type="NCBI Taxonomy" id="1043005"/>
    <lineage>
        <taxon>Eukaryota</taxon>
        <taxon>Fungi</taxon>
        <taxon>Dikarya</taxon>
        <taxon>Ascomycota</taxon>
        <taxon>Pezizomycotina</taxon>
        <taxon>Dothideomycetes</taxon>
        <taxon>Dothideomycetidae</taxon>
        <taxon>Dothideales</taxon>
        <taxon>Saccotheciaceae</taxon>
        <taxon>Aureobasidium</taxon>
    </lineage>
</organism>
<reference evidence="3 4" key="1">
    <citation type="journal article" date="2014" name="BMC Genomics">
        <title>Genome sequencing of four Aureobasidium pullulans varieties: biotechnological potential, stress tolerance, and description of new species.</title>
        <authorList>
            <person name="Gostin Ar C."/>
            <person name="Ohm R.A."/>
            <person name="Kogej T."/>
            <person name="Sonjak S."/>
            <person name="Turk M."/>
            <person name="Zajc J."/>
            <person name="Zalar P."/>
            <person name="Grube M."/>
            <person name="Sun H."/>
            <person name="Han J."/>
            <person name="Sharma A."/>
            <person name="Chiniquy J."/>
            <person name="Ngan C.Y."/>
            <person name="Lipzen A."/>
            <person name="Barry K."/>
            <person name="Grigoriev I.V."/>
            <person name="Gunde-Cimerman N."/>
        </authorList>
    </citation>
    <scope>NUCLEOTIDE SEQUENCE [LARGE SCALE GENOMIC DNA]</scope>
    <source>
        <strain evidence="3 4">EXF-2481</strain>
    </source>
</reference>
<accession>A0A074YGL6</accession>
<dbReference type="OMA" id="CQMNDGM"/>
<protein>
    <submittedName>
        <fullName evidence="3">Uncharacterized protein</fullName>
    </submittedName>
</protein>
<proteinExistence type="predicted"/>
<dbReference type="STRING" id="1043005.A0A074YGL6"/>
<dbReference type="OrthoDB" id="190201at2759"/>
<dbReference type="EMBL" id="KL584760">
    <property type="protein sequence ID" value="KEQ95174.1"/>
    <property type="molecule type" value="Genomic_DNA"/>
</dbReference>
<evidence type="ECO:0000256" key="1">
    <source>
        <dbReference type="SAM" id="MobiDB-lite"/>
    </source>
</evidence>
<keyword evidence="4" id="KW-1185">Reference proteome</keyword>
<feature type="compositionally biased region" description="Low complexity" evidence="1">
    <location>
        <begin position="57"/>
        <end position="67"/>
    </location>
</feature>
<name>A0A074YGL6_AURSE</name>
<dbReference type="AlphaFoldDB" id="A0A074YGL6"/>
<dbReference type="GeneID" id="25366612"/>
<keyword evidence="2" id="KW-0812">Transmembrane</keyword>
<evidence type="ECO:0000313" key="4">
    <source>
        <dbReference type="Proteomes" id="UP000030641"/>
    </source>
</evidence>
<dbReference type="HOGENOM" id="CLU_071891_0_0_1"/>
<sequence length="324" mass="35758">MAPASVVLDHSSDEENTSLIYAVLPPLIKNSMPKVRSLRRSLSGYNRAAALVGHVRSSSTESSRPGSATPPPPYQEPIASLTSVLSDMDFQETPPTSPSSLPIDAPVLVHDERAGIRWEFARQGLSLLQGSSSLSSNPDFSRQLYVDAASYVLRGLPHNLSKEETLRLRAAMPSDMIPPQQPTNGVLIRGQSYDNQVAQPEKDPTILHRAVAMVVLQVFFLLSFLWPYVQTTCRGAYQYEREHHISEKLLNQSWTTANALSKNTMTVARTVCSWNDGQVGTALEKTIFWWVQGVTGGLRDGMKDGMEAFGVKTVDHRDKRPARA</sequence>
<keyword evidence="2" id="KW-0472">Membrane</keyword>
<dbReference type="RefSeq" id="XP_013343555.1">
    <property type="nucleotide sequence ID" value="XM_013488101.1"/>
</dbReference>
<evidence type="ECO:0000256" key="2">
    <source>
        <dbReference type="SAM" id="Phobius"/>
    </source>
</evidence>
<dbReference type="InParanoid" id="A0A074YGL6"/>
<feature type="region of interest" description="Disordered" evidence="1">
    <location>
        <begin position="54"/>
        <end position="77"/>
    </location>
</feature>
<keyword evidence="2" id="KW-1133">Transmembrane helix</keyword>
<feature type="transmembrane region" description="Helical" evidence="2">
    <location>
        <begin position="210"/>
        <end position="229"/>
    </location>
</feature>
<dbReference type="Proteomes" id="UP000030641">
    <property type="component" value="Unassembled WGS sequence"/>
</dbReference>
<gene>
    <name evidence="3" type="ORF">AUEXF2481DRAFT_40441</name>
</gene>